<dbReference type="Pfam" id="PF07883">
    <property type="entry name" value="Cupin_2"/>
    <property type="match status" value="1"/>
</dbReference>
<evidence type="ECO:0000259" key="1">
    <source>
        <dbReference type="Pfam" id="PF02518"/>
    </source>
</evidence>
<dbReference type="RefSeq" id="WP_075757272.1">
    <property type="nucleotide sequence ID" value="NZ_CP146991.1"/>
</dbReference>
<dbReference type="InterPro" id="IPR003594">
    <property type="entry name" value="HATPase_dom"/>
</dbReference>
<keyword evidence="5" id="KW-0808">Transferase</keyword>
<dbReference type="EC" id="2.7.13.3" evidence="5"/>
<dbReference type="InterPro" id="IPR010559">
    <property type="entry name" value="Sig_transdc_His_kin_internal"/>
</dbReference>
<evidence type="ECO:0000259" key="3">
    <source>
        <dbReference type="Pfam" id="PF07883"/>
    </source>
</evidence>
<evidence type="ECO:0000313" key="5">
    <source>
        <dbReference type="EMBL" id="CVK21209.1"/>
    </source>
</evidence>
<dbReference type="InterPro" id="IPR018771">
    <property type="entry name" value="PocR_dom"/>
</dbReference>
<dbReference type="SUPFAM" id="SSF51182">
    <property type="entry name" value="RmlC-like cupins"/>
    <property type="match status" value="1"/>
</dbReference>
<dbReference type="Proteomes" id="UP000245702">
    <property type="component" value="Unassembled WGS sequence"/>
</dbReference>
<dbReference type="PANTHER" id="PTHR34220:SF7">
    <property type="entry name" value="SENSOR HISTIDINE KINASE YPDA"/>
    <property type="match status" value="1"/>
</dbReference>
<dbReference type="InterPro" id="IPR050640">
    <property type="entry name" value="Bact_2-comp_sensor_kinase"/>
</dbReference>
<accession>A0ABM9W7X8</accession>
<feature type="domain" description="Histidine kinase/HSP90-like ATPase" evidence="1">
    <location>
        <begin position="425"/>
        <end position="522"/>
    </location>
</feature>
<dbReference type="InterPro" id="IPR036890">
    <property type="entry name" value="HATPase_C_sf"/>
</dbReference>
<evidence type="ECO:0000259" key="2">
    <source>
        <dbReference type="Pfam" id="PF06580"/>
    </source>
</evidence>
<dbReference type="Gene3D" id="3.30.565.10">
    <property type="entry name" value="Histidine kinase-like ATPase, C-terminal domain"/>
    <property type="match status" value="1"/>
</dbReference>
<reference evidence="5 6" key="1">
    <citation type="submission" date="2016-01" db="EMBL/GenBank/DDBJ databases">
        <authorList>
            <person name="Brown R."/>
        </authorList>
    </citation>
    <scope>NUCLEOTIDE SEQUENCE [LARGE SCALE GENOMIC DNA]</scope>
    <source>
        <strain evidence="5">Sporomusa sphaeroides DSM 2875</strain>
    </source>
</reference>
<keyword evidence="6" id="KW-1185">Reference proteome</keyword>
<sequence>MTQFDSGGKIQYFDWGTTLWYVDPSNLERGRLCAGIVTFNPYTVEELHVHSNNEQVIYVISGSGKQRIGTREHDIYPRDIHHVPPHSQHQIINTGSEELKLFIVYTPAGFQVPMKAPAAVPLNGDGADIKAFIDYQALGDILSKFSDVIGMGLSILDNNGELIMRTRNYPEFCQLLSDNSSPNYCTSKIQEACRQIDCFDKPYLFKCCNDIMSIIIPIYSGNQVFGYIICGQVFLRKVDEGITRKNMKYLSGRFHIPEEQLLRLYSQIRLELKNRLYLSAEAMRTVASCITDMVASAKRQKELDSSKMSIIEEQIAKAKLEKALREADLKLLQSQIQPHFLFNTLNTIAQMAYVDGAERVANLVWNLSDLLRYTLKKNEQLVPLSEELKILNSYLQIQLSRFGDRLTIDLDVQEALENFLIPSMLLQPLAENAIIHGFEGEVRQGNIKITIGAVENYIHCTIQDDGIGFDPENKKDSPHGCNNIGLSSVKNRLQYYFNNNYTFEIKSKPQAGTTVSLSFPKTGDTHHAGN</sequence>
<protein>
    <submittedName>
        <fullName evidence="5">Sensor histidine kinase YpdA</fullName>
        <ecNumber evidence="5">2.7.13.3</ecNumber>
    </submittedName>
</protein>
<dbReference type="PANTHER" id="PTHR34220">
    <property type="entry name" value="SENSOR HISTIDINE KINASE YPDA"/>
    <property type="match status" value="1"/>
</dbReference>
<evidence type="ECO:0000259" key="4">
    <source>
        <dbReference type="Pfam" id="PF10114"/>
    </source>
</evidence>
<comment type="caution">
    <text evidence="5">The sequence shown here is derived from an EMBL/GenBank/DDBJ whole genome shotgun (WGS) entry which is preliminary data.</text>
</comment>
<name>A0ABM9W7X8_9FIRM</name>
<evidence type="ECO:0000313" key="6">
    <source>
        <dbReference type="Proteomes" id="UP000245702"/>
    </source>
</evidence>
<dbReference type="Pfam" id="PF06580">
    <property type="entry name" value="His_kinase"/>
    <property type="match status" value="1"/>
</dbReference>
<dbReference type="InterPro" id="IPR011051">
    <property type="entry name" value="RmlC_Cupin_sf"/>
</dbReference>
<dbReference type="InterPro" id="IPR013096">
    <property type="entry name" value="Cupin_2"/>
</dbReference>
<dbReference type="InterPro" id="IPR014710">
    <property type="entry name" value="RmlC-like_jellyroll"/>
</dbReference>
<proteinExistence type="predicted"/>
<dbReference type="Pfam" id="PF02518">
    <property type="entry name" value="HATPase_c"/>
    <property type="match status" value="1"/>
</dbReference>
<dbReference type="GO" id="GO:0004673">
    <property type="term" value="F:protein histidine kinase activity"/>
    <property type="evidence" value="ECO:0007669"/>
    <property type="project" value="UniProtKB-EC"/>
</dbReference>
<feature type="domain" description="Signal transduction histidine kinase internal region" evidence="2">
    <location>
        <begin position="327"/>
        <end position="406"/>
    </location>
</feature>
<dbReference type="SUPFAM" id="SSF55874">
    <property type="entry name" value="ATPase domain of HSP90 chaperone/DNA topoisomerase II/histidine kinase"/>
    <property type="match status" value="1"/>
</dbReference>
<dbReference type="Gene3D" id="2.60.120.10">
    <property type="entry name" value="Jelly Rolls"/>
    <property type="match status" value="1"/>
</dbReference>
<keyword evidence="5" id="KW-0418">Kinase</keyword>
<dbReference type="EMBL" id="FCOW01000030">
    <property type="protein sequence ID" value="CVK21209.1"/>
    <property type="molecule type" value="Genomic_DNA"/>
</dbReference>
<feature type="domain" description="PocR" evidence="4">
    <location>
        <begin position="132"/>
        <end position="292"/>
    </location>
</feature>
<feature type="domain" description="Cupin type-2" evidence="3">
    <location>
        <begin position="36"/>
        <end position="105"/>
    </location>
</feature>
<organism evidence="5 6">
    <name type="scientific">Sporomusa sphaeroides DSM 2875</name>
    <dbReference type="NCBI Taxonomy" id="1337886"/>
    <lineage>
        <taxon>Bacteria</taxon>
        <taxon>Bacillati</taxon>
        <taxon>Bacillota</taxon>
        <taxon>Negativicutes</taxon>
        <taxon>Selenomonadales</taxon>
        <taxon>Sporomusaceae</taxon>
        <taxon>Sporomusa</taxon>
    </lineage>
</organism>
<gene>
    <name evidence="5" type="primary">ypdA_6</name>
    <name evidence="5" type="ORF">SSPH_03893</name>
</gene>
<dbReference type="Pfam" id="PF10114">
    <property type="entry name" value="PocR"/>
    <property type="match status" value="1"/>
</dbReference>